<evidence type="ECO:0000256" key="5">
    <source>
        <dbReference type="ARBA" id="ARBA00022840"/>
    </source>
</evidence>
<dbReference type="PATRIC" id="fig|1305731.5.peg.1131"/>
<dbReference type="PANTHER" id="PTHR43394:SF1">
    <property type="entry name" value="ATP-BINDING CASSETTE SUB-FAMILY B MEMBER 10, MITOCHONDRIAL"/>
    <property type="match status" value="1"/>
</dbReference>
<dbReference type="Gene3D" id="1.20.1560.10">
    <property type="entry name" value="ABC transporter type 1, transmembrane domain"/>
    <property type="match status" value="1"/>
</dbReference>
<feature type="transmembrane region" description="Helical" evidence="8">
    <location>
        <begin position="76"/>
        <end position="97"/>
    </location>
</feature>
<keyword evidence="3 8" id="KW-0812">Transmembrane</keyword>
<protein>
    <submittedName>
        <fullName evidence="11">ATP-binding cassette, subfamily B, bacterial</fullName>
    </submittedName>
</protein>
<feature type="domain" description="ABC transmembrane type-1" evidence="10">
    <location>
        <begin position="29"/>
        <end position="322"/>
    </location>
</feature>
<evidence type="ECO:0000256" key="2">
    <source>
        <dbReference type="ARBA" id="ARBA00022448"/>
    </source>
</evidence>
<organism evidence="11 12">
    <name type="scientific">Marinobacter excellens HL-55</name>
    <dbReference type="NCBI Taxonomy" id="1305731"/>
    <lineage>
        <taxon>Bacteria</taxon>
        <taxon>Pseudomonadati</taxon>
        <taxon>Pseudomonadota</taxon>
        <taxon>Gammaproteobacteria</taxon>
        <taxon>Pseudomonadales</taxon>
        <taxon>Marinobacteraceae</taxon>
        <taxon>Marinobacter</taxon>
    </lineage>
</organism>
<keyword evidence="5 11" id="KW-0067">ATP-binding</keyword>
<evidence type="ECO:0000256" key="6">
    <source>
        <dbReference type="ARBA" id="ARBA00022989"/>
    </source>
</evidence>
<evidence type="ECO:0000256" key="7">
    <source>
        <dbReference type="ARBA" id="ARBA00023136"/>
    </source>
</evidence>
<dbReference type="InterPro" id="IPR036640">
    <property type="entry name" value="ABC1_TM_sf"/>
</dbReference>
<dbReference type="AlphaFoldDB" id="A0A0P7YC41"/>
<dbReference type="CDD" id="cd18565">
    <property type="entry name" value="ABC_6TM_exporter_like"/>
    <property type="match status" value="1"/>
</dbReference>
<dbReference type="FunFam" id="3.40.50.300:FF:000287">
    <property type="entry name" value="Multidrug ABC transporter ATP-binding protein"/>
    <property type="match status" value="1"/>
</dbReference>
<dbReference type="STRING" id="1305731.GCA_000934705_01990"/>
<feature type="domain" description="ABC transporter" evidence="9">
    <location>
        <begin position="356"/>
        <end position="590"/>
    </location>
</feature>
<evidence type="ECO:0000256" key="8">
    <source>
        <dbReference type="SAM" id="Phobius"/>
    </source>
</evidence>
<evidence type="ECO:0000259" key="10">
    <source>
        <dbReference type="PROSITE" id="PS50929"/>
    </source>
</evidence>
<reference evidence="11 12" key="1">
    <citation type="submission" date="2015-09" db="EMBL/GenBank/DDBJ databases">
        <title>Identification and resolution of microdiversity through metagenomic sequencing of parallel consortia.</title>
        <authorList>
            <person name="Nelson W.C."/>
            <person name="Romine M.F."/>
            <person name="Lindemann S.R."/>
        </authorList>
    </citation>
    <scope>NUCLEOTIDE SEQUENCE [LARGE SCALE GENOMIC DNA]</scope>
    <source>
        <strain evidence="11">HL-55</strain>
    </source>
</reference>
<dbReference type="SMART" id="SM00382">
    <property type="entry name" value="AAA"/>
    <property type="match status" value="1"/>
</dbReference>
<comment type="caution">
    <text evidence="11">The sequence shown here is derived from an EMBL/GenBank/DDBJ whole genome shotgun (WGS) entry which is preliminary data.</text>
</comment>
<dbReference type="GO" id="GO:0005524">
    <property type="term" value="F:ATP binding"/>
    <property type="evidence" value="ECO:0007669"/>
    <property type="project" value="UniProtKB-KW"/>
</dbReference>
<sequence length="596" mass="65145">MQPNTHQTTSFAALGRLMRYARGYRRRIVAATTCSVINKLFDIAPEILIGVAIDVVVNKEESFVAGLGFETAQQQITILAVLTFFIWAGESLFEYLYQILWRNLAQRLQSDLRQDAYEHAQRLDMSFFEARSSGQLVATMNDDVNQLERFLDGGANAMIQVAVTVVAVGAVFFVLSPLIALLAFTPIPLIIWGAFYFQRKAGPLYADVREKVGDLSSRLANNLGGIATIKSFTAELREARRLKQASEAYVDANRRAIRISSAFIPVIRMAILAGFLATFTVGGMMALNGDLNVGAYGVLVFLTQRLLWPLTGLAEVIDLFERAMASTRRILDLLAEPVNVRDQAGQNLAQPVQGKVVFDQVGFHYASSGAGVNGISLEVPAGNTLALVGATGSGKSTLIKLLLRFYDPTHGEIRLDGQPIRDVSLKSLRDAIGLVSQDVYLFEGSIRDNLAYGKPDATDEEITEAARTAEAWSFISQLPQGLDTPVGERGVRLSGGQRQRLSLARALLKDPPVLVLDEATSAVDNETEAAIQRSLRRIGHNRTVIMIAHRLSTIVDADTIAVIDNGQVIEQGDHQTLLELNGAYAAQWRVQTGQAQ</sequence>
<dbReference type="SUPFAM" id="SSF52540">
    <property type="entry name" value="P-loop containing nucleoside triphosphate hydrolases"/>
    <property type="match status" value="1"/>
</dbReference>
<dbReference type="InterPro" id="IPR003439">
    <property type="entry name" value="ABC_transporter-like_ATP-bd"/>
</dbReference>
<evidence type="ECO:0000256" key="4">
    <source>
        <dbReference type="ARBA" id="ARBA00022741"/>
    </source>
</evidence>
<dbReference type="OrthoDB" id="9806127at2"/>
<comment type="subcellular location">
    <subcellularLocation>
        <location evidence="1">Cell membrane</location>
        <topology evidence="1">Multi-pass membrane protein</topology>
    </subcellularLocation>
</comment>
<evidence type="ECO:0000259" key="9">
    <source>
        <dbReference type="PROSITE" id="PS50893"/>
    </source>
</evidence>
<dbReference type="Gene3D" id="3.40.50.300">
    <property type="entry name" value="P-loop containing nucleotide triphosphate hydrolases"/>
    <property type="match status" value="1"/>
</dbReference>
<dbReference type="InterPro" id="IPR039421">
    <property type="entry name" value="Type_1_exporter"/>
</dbReference>
<dbReference type="Proteomes" id="UP000050416">
    <property type="component" value="Unassembled WGS sequence"/>
</dbReference>
<dbReference type="InterPro" id="IPR003593">
    <property type="entry name" value="AAA+_ATPase"/>
</dbReference>
<evidence type="ECO:0000313" key="12">
    <source>
        <dbReference type="Proteomes" id="UP000050416"/>
    </source>
</evidence>
<dbReference type="EMBL" id="LJZQ01000022">
    <property type="protein sequence ID" value="KPQ27855.1"/>
    <property type="molecule type" value="Genomic_DNA"/>
</dbReference>
<feature type="transmembrane region" description="Helical" evidence="8">
    <location>
        <begin position="262"/>
        <end position="287"/>
    </location>
</feature>
<accession>A0A0P7YC41</accession>
<dbReference type="GO" id="GO:0005886">
    <property type="term" value="C:plasma membrane"/>
    <property type="evidence" value="ECO:0007669"/>
    <property type="project" value="UniProtKB-SubCell"/>
</dbReference>
<keyword evidence="7 8" id="KW-0472">Membrane</keyword>
<dbReference type="GO" id="GO:0016887">
    <property type="term" value="F:ATP hydrolysis activity"/>
    <property type="evidence" value="ECO:0007669"/>
    <property type="project" value="InterPro"/>
</dbReference>
<evidence type="ECO:0000256" key="3">
    <source>
        <dbReference type="ARBA" id="ARBA00022692"/>
    </source>
</evidence>
<evidence type="ECO:0000256" key="1">
    <source>
        <dbReference type="ARBA" id="ARBA00004651"/>
    </source>
</evidence>
<dbReference type="PROSITE" id="PS50929">
    <property type="entry name" value="ABC_TM1F"/>
    <property type="match status" value="1"/>
</dbReference>
<evidence type="ECO:0000313" key="11">
    <source>
        <dbReference type="EMBL" id="KPQ27855.1"/>
    </source>
</evidence>
<dbReference type="PROSITE" id="PS00211">
    <property type="entry name" value="ABC_TRANSPORTER_1"/>
    <property type="match status" value="1"/>
</dbReference>
<dbReference type="InterPro" id="IPR027417">
    <property type="entry name" value="P-loop_NTPase"/>
</dbReference>
<dbReference type="InterPro" id="IPR011527">
    <property type="entry name" value="ABC1_TM_dom"/>
</dbReference>
<keyword evidence="4" id="KW-0547">Nucleotide-binding</keyword>
<proteinExistence type="predicted"/>
<keyword evidence="2" id="KW-0813">Transport</keyword>
<dbReference type="PROSITE" id="PS50893">
    <property type="entry name" value="ABC_TRANSPORTER_2"/>
    <property type="match status" value="1"/>
</dbReference>
<dbReference type="Pfam" id="PF00005">
    <property type="entry name" value="ABC_tran"/>
    <property type="match status" value="1"/>
</dbReference>
<gene>
    <name evidence="11" type="ORF">HLUCCX14_13275</name>
</gene>
<dbReference type="GO" id="GO:0015421">
    <property type="term" value="F:ABC-type oligopeptide transporter activity"/>
    <property type="evidence" value="ECO:0007669"/>
    <property type="project" value="TreeGrafter"/>
</dbReference>
<dbReference type="PANTHER" id="PTHR43394">
    <property type="entry name" value="ATP-DEPENDENT PERMEASE MDL1, MITOCHONDRIAL"/>
    <property type="match status" value="1"/>
</dbReference>
<dbReference type="Pfam" id="PF00664">
    <property type="entry name" value="ABC_membrane"/>
    <property type="match status" value="1"/>
</dbReference>
<name>A0A0P7YC41_9GAMM</name>
<feature type="transmembrane region" description="Helical" evidence="8">
    <location>
        <begin position="155"/>
        <end position="173"/>
    </location>
</feature>
<feature type="transmembrane region" description="Helical" evidence="8">
    <location>
        <begin position="179"/>
        <end position="197"/>
    </location>
</feature>
<dbReference type="InterPro" id="IPR017871">
    <property type="entry name" value="ABC_transporter-like_CS"/>
</dbReference>
<keyword evidence="6 8" id="KW-1133">Transmembrane helix</keyword>
<dbReference type="SUPFAM" id="SSF90123">
    <property type="entry name" value="ABC transporter transmembrane region"/>
    <property type="match status" value="1"/>
</dbReference>